<keyword evidence="2" id="KW-0479">Metal-binding</keyword>
<keyword evidence="6" id="KW-1185">Reference proteome</keyword>
<dbReference type="SUPFAM" id="SSF57756">
    <property type="entry name" value="Retrovirus zinc finger-like domains"/>
    <property type="match status" value="1"/>
</dbReference>
<dbReference type="PANTHER" id="PTHR46888">
    <property type="entry name" value="ZINC KNUCKLE DOMAINCONTAINING PROTEIN-RELATED"/>
    <property type="match status" value="1"/>
</dbReference>
<dbReference type="InterPro" id="IPR001878">
    <property type="entry name" value="Znf_CCHC"/>
</dbReference>
<comment type="caution">
    <text evidence="5">The sequence shown here is derived from an EMBL/GenBank/DDBJ whole genome shotgun (WGS) entry which is preliminary data.</text>
</comment>
<evidence type="ECO:0000259" key="4">
    <source>
        <dbReference type="PROSITE" id="PS50804"/>
    </source>
</evidence>
<keyword evidence="2" id="KW-0863">Zinc-finger</keyword>
<dbReference type="SUPFAM" id="SSF47353">
    <property type="entry name" value="Retrovirus capsid dimerization domain-like"/>
    <property type="match status" value="1"/>
</dbReference>
<dbReference type="EMBL" id="JAULUE010002047">
    <property type="protein sequence ID" value="KAK5913176.1"/>
    <property type="molecule type" value="Genomic_DNA"/>
</dbReference>
<organism evidence="5 6">
    <name type="scientific">Champsocephalus esox</name>
    <name type="common">pike icefish</name>
    <dbReference type="NCBI Taxonomy" id="159716"/>
    <lineage>
        <taxon>Eukaryota</taxon>
        <taxon>Metazoa</taxon>
        <taxon>Chordata</taxon>
        <taxon>Craniata</taxon>
        <taxon>Vertebrata</taxon>
        <taxon>Euteleostomi</taxon>
        <taxon>Actinopterygii</taxon>
        <taxon>Neopterygii</taxon>
        <taxon>Teleostei</taxon>
        <taxon>Neoteleostei</taxon>
        <taxon>Acanthomorphata</taxon>
        <taxon>Eupercaria</taxon>
        <taxon>Perciformes</taxon>
        <taxon>Notothenioidei</taxon>
        <taxon>Channichthyidae</taxon>
        <taxon>Champsocephalus</taxon>
    </lineage>
</organism>
<evidence type="ECO:0000256" key="2">
    <source>
        <dbReference type="PROSITE-ProRule" id="PRU00047"/>
    </source>
</evidence>
<dbReference type="Proteomes" id="UP001335648">
    <property type="component" value="Unassembled WGS sequence"/>
</dbReference>
<dbReference type="InterPro" id="IPR041588">
    <property type="entry name" value="Integrase_H2C2"/>
</dbReference>
<accession>A0AAN8HEX7</accession>
<dbReference type="GO" id="GO:0008270">
    <property type="term" value="F:zinc ion binding"/>
    <property type="evidence" value="ECO:0007669"/>
    <property type="project" value="UniProtKB-KW"/>
</dbReference>
<evidence type="ECO:0000313" key="6">
    <source>
        <dbReference type="Proteomes" id="UP001335648"/>
    </source>
</evidence>
<dbReference type="Pfam" id="PF17921">
    <property type="entry name" value="Integrase_H2C2"/>
    <property type="match status" value="1"/>
</dbReference>
<dbReference type="PANTHER" id="PTHR46888:SF13">
    <property type="entry name" value="RIBONUCLEASE H"/>
    <property type="match status" value="1"/>
</dbReference>
<dbReference type="Gene3D" id="4.10.60.10">
    <property type="entry name" value="Zinc finger, CCHC-type"/>
    <property type="match status" value="1"/>
</dbReference>
<name>A0AAN8HEX7_9TELE</name>
<dbReference type="PROSITE" id="PS50804">
    <property type="entry name" value="SCAN_BOX"/>
    <property type="match status" value="1"/>
</dbReference>
<keyword evidence="2" id="KW-0862">Zinc</keyword>
<dbReference type="Gene3D" id="1.10.4020.10">
    <property type="entry name" value="DNA breaking-rejoining enzymes"/>
    <property type="match status" value="1"/>
</dbReference>
<dbReference type="Pfam" id="PF02023">
    <property type="entry name" value="SCAN"/>
    <property type="match status" value="1"/>
</dbReference>
<dbReference type="InterPro" id="IPR036875">
    <property type="entry name" value="Znf_CCHC_sf"/>
</dbReference>
<evidence type="ECO:0000259" key="3">
    <source>
        <dbReference type="PROSITE" id="PS50158"/>
    </source>
</evidence>
<reference evidence="5 6" key="1">
    <citation type="journal article" date="2023" name="Mol. Biol. Evol.">
        <title>Genomics of Secondarily Temperate Adaptation in the Only Non-Antarctic Icefish.</title>
        <authorList>
            <person name="Rivera-Colon A.G."/>
            <person name="Rayamajhi N."/>
            <person name="Minhas B.F."/>
            <person name="Madrigal G."/>
            <person name="Bilyk K.T."/>
            <person name="Yoon V."/>
            <person name="Hune M."/>
            <person name="Gregory S."/>
            <person name="Cheng C.H.C."/>
            <person name="Catchen J.M."/>
        </authorList>
    </citation>
    <scope>NUCLEOTIDE SEQUENCE [LARGE SCALE GENOMIC DNA]</scope>
    <source>
        <strain evidence="5">JC2023a</strain>
    </source>
</reference>
<dbReference type="InterPro" id="IPR038269">
    <property type="entry name" value="SCAN_sf"/>
</dbReference>
<gene>
    <name evidence="5" type="ORF">CesoFtcFv8_002984</name>
</gene>
<protein>
    <recommendedName>
        <fullName evidence="1">Gypsy retrotransposon integrase-like protein 1</fullName>
    </recommendedName>
</protein>
<dbReference type="AlphaFoldDB" id="A0AAN8HEX7"/>
<dbReference type="PROSITE" id="PS50158">
    <property type="entry name" value="ZF_CCHC"/>
    <property type="match status" value="1"/>
</dbReference>
<dbReference type="Gene3D" id="1.10.340.70">
    <property type="match status" value="1"/>
</dbReference>
<dbReference type="SMART" id="SM00343">
    <property type="entry name" value="ZnF_C2HC"/>
    <property type="match status" value="1"/>
</dbReference>
<evidence type="ECO:0000256" key="1">
    <source>
        <dbReference type="ARBA" id="ARBA00039658"/>
    </source>
</evidence>
<proteinExistence type="predicted"/>
<sequence length="758" mass="83781">MESVEDFVRAPTEELLDGFSREQLISVAEHFCLDVGDKRMKENIRGIVRANLFELGVFKGGKYTVDPGRDGVSTSGSRDTDLTFEQRKELLLLQLEIKRLELEERRLGLLAGAASQASNFPDRATPFDIAGNLRVVPQFNEQDPDTFFSLFERVAESREWSEANSTLLLQCVLTGRAQEAYSALTVADSKVYLMVKTAVLRAYELVPEAYRQRFRSWEMSDKQTHVEFARDLVTSFGRWCNSLKVDTYVALCELMVLEQFKNSVPSHIAVYISERKVKTAAEAAALADDYMLTHRGGRNFRVQVGGGMYRAGRWEDKANPHGGEREMRGPPQGDSEICHYCRERGHWKADCPKAKAKRENCVGQFNSAACAVSVVPLPVISPCQQINEPCGWKDPVFSAFVSTGYVSLVGSDISVPVKILRDTASYDSYILSSVLPFSDESGTGDFVRMRGMGMNVVPVPLHSVVLNSGLVQGEVAMGVRPVMPIGGVDVILGNGLAGSRVWAEGPPPTMQSSSPTVTVKAEENVKCSPAVLVACSVSRAVSRAQEESEQGEEVRATDSVVIPDWLLSVSRSELVMEQRADVSLSPFFEAVLSTRDGNCVTRACQLQGGLLVRKWWSRGQGFIDGPIYQILVPVRFREEVLRKAHGQSGHLGVRKTCGYLLRYFFWPGLRRDVSRHVRSCHECRIGGAVRQRPGGQVLGLLPGSRLRVLEGHSGFFQVQGQETGQSGLLSMPEYRRRAPSILGTNGVLSRTPFLWGGV</sequence>
<evidence type="ECO:0000313" key="5">
    <source>
        <dbReference type="EMBL" id="KAK5913176.1"/>
    </source>
</evidence>
<dbReference type="InterPro" id="IPR003309">
    <property type="entry name" value="SCAN_dom"/>
</dbReference>
<dbReference type="FunFam" id="1.10.340.70:FF:000001">
    <property type="entry name" value="Retrovirus-related Pol polyprotein from transposon gypsy-like Protein"/>
    <property type="match status" value="1"/>
</dbReference>
<feature type="domain" description="CCHC-type" evidence="3">
    <location>
        <begin position="338"/>
        <end position="353"/>
    </location>
</feature>
<dbReference type="GO" id="GO:0003676">
    <property type="term" value="F:nucleic acid binding"/>
    <property type="evidence" value="ECO:0007669"/>
    <property type="project" value="InterPro"/>
</dbReference>
<feature type="domain" description="SCAN box" evidence="4">
    <location>
        <begin position="211"/>
        <end position="289"/>
    </location>
</feature>